<name>A0A8H4AJV9_GIGMA</name>
<proteinExistence type="predicted"/>
<dbReference type="AlphaFoldDB" id="A0A8H4AJV9"/>
<keyword evidence="2" id="KW-1185">Reference proteome</keyword>
<accession>A0A8H4AJV9</accession>
<sequence length="311" mass="37695">MIIADWPEATTFYLTYKSTKSKYSFHFCLVKRDNLTNTNLIKKYIELRNHENMQYFYNKNEEQINYIELQYLINWTTDYSRNIPRFPELKIFKNGIQILSKIIANEYHNLMKVIVFVLDNLDISEALNKKLLNLYEIWNNIYIMSRFEEFDDQNLKDFKNLIINWAQQFINIFQTYFLSKLKFPKLYSWVYHTINLIREYGLNGFSTETYESLHKDFVKALYYLIIKQNIEIQIMKMVQRQAIATKLLSSQSKNIKSISPYKFTNLIWTFSLNNAQKFINQKLKDYNSSSKIYFELKNFLRYLTIYFNSTN</sequence>
<gene>
    <name evidence="1" type="ORF">F8M41_019501</name>
</gene>
<dbReference type="Proteomes" id="UP000439903">
    <property type="component" value="Unassembled WGS sequence"/>
</dbReference>
<dbReference type="EMBL" id="WTPW01000505">
    <property type="protein sequence ID" value="KAF0504555.1"/>
    <property type="molecule type" value="Genomic_DNA"/>
</dbReference>
<protein>
    <submittedName>
        <fullName evidence="1">Zn-finger domain-containing protein</fullName>
    </submittedName>
</protein>
<organism evidence="1 2">
    <name type="scientific">Gigaspora margarita</name>
    <dbReference type="NCBI Taxonomy" id="4874"/>
    <lineage>
        <taxon>Eukaryota</taxon>
        <taxon>Fungi</taxon>
        <taxon>Fungi incertae sedis</taxon>
        <taxon>Mucoromycota</taxon>
        <taxon>Glomeromycotina</taxon>
        <taxon>Glomeromycetes</taxon>
        <taxon>Diversisporales</taxon>
        <taxon>Gigasporaceae</taxon>
        <taxon>Gigaspora</taxon>
    </lineage>
</organism>
<evidence type="ECO:0000313" key="1">
    <source>
        <dbReference type="EMBL" id="KAF0504555.1"/>
    </source>
</evidence>
<reference evidence="1 2" key="1">
    <citation type="journal article" date="2019" name="Environ. Microbiol.">
        <title>At the nexus of three kingdoms: the genome of the mycorrhizal fungus Gigaspora margarita provides insights into plant, endobacterial and fungal interactions.</title>
        <authorList>
            <person name="Venice F."/>
            <person name="Ghignone S."/>
            <person name="Salvioli di Fossalunga A."/>
            <person name="Amselem J."/>
            <person name="Novero M."/>
            <person name="Xianan X."/>
            <person name="Sedzielewska Toro K."/>
            <person name="Morin E."/>
            <person name="Lipzen A."/>
            <person name="Grigoriev I.V."/>
            <person name="Henrissat B."/>
            <person name="Martin F.M."/>
            <person name="Bonfante P."/>
        </authorList>
    </citation>
    <scope>NUCLEOTIDE SEQUENCE [LARGE SCALE GENOMIC DNA]</scope>
    <source>
        <strain evidence="1 2">BEG34</strain>
    </source>
</reference>
<comment type="caution">
    <text evidence="1">The sequence shown here is derived from an EMBL/GenBank/DDBJ whole genome shotgun (WGS) entry which is preliminary data.</text>
</comment>
<evidence type="ECO:0000313" key="2">
    <source>
        <dbReference type="Proteomes" id="UP000439903"/>
    </source>
</evidence>